<protein>
    <recommendedName>
        <fullName evidence="3">GNAT family N-acetyltransferase</fullName>
    </recommendedName>
</protein>
<comment type="caution">
    <text evidence="1">The sequence shown here is derived from an EMBL/GenBank/DDBJ whole genome shotgun (WGS) entry which is preliminary data.</text>
</comment>
<dbReference type="RefSeq" id="WP_345356452.1">
    <property type="nucleotide sequence ID" value="NZ_BAABHJ010000011.1"/>
</dbReference>
<organism evidence="1 2">
    <name type="scientific">Actinoallomurus liliacearum</name>
    <dbReference type="NCBI Taxonomy" id="1080073"/>
    <lineage>
        <taxon>Bacteria</taxon>
        <taxon>Bacillati</taxon>
        <taxon>Actinomycetota</taxon>
        <taxon>Actinomycetes</taxon>
        <taxon>Streptosporangiales</taxon>
        <taxon>Thermomonosporaceae</taxon>
        <taxon>Actinoallomurus</taxon>
    </lineage>
</organism>
<sequence>MHQRSAPSVYHGRGLIARLSARLRRRPELPRMFALVREDDADGTEFVAWGMALPDGRAVTFGRGNIGEWSSPAGAARRMFADLRWL</sequence>
<keyword evidence="2" id="KW-1185">Reference proteome</keyword>
<dbReference type="Proteomes" id="UP001500212">
    <property type="component" value="Unassembled WGS sequence"/>
</dbReference>
<proteinExistence type="predicted"/>
<reference evidence="2" key="1">
    <citation type="journal article" date="2019" name="Int. J. Syst. Evol. Microbiol.">
        <title>The Global Catalogue of Microorganisms (GCM) 10K type strain sequencing project: providing services to taxonomists for standard genome sequencing and annotation.</title>
        <authorList>
            <consortium name="The Broad Institute Genomics Platform"/>
            <consortium name="The Broad Institute Genome Sequencing Center for Infectious Disease"/>
            <person name="Wu L."/>
            <person name="Ma J."/>
        </authorList>
    </citation>
    <scope>NUCLEOTIDE SEQUENCE [LARGE SCALE GENOMIC DNA]</scope>
    <source>
        <strain evidence="2">JCM 17938</strain>
    </source>
</reference>
<dbReference type="EMBL" id="BAABHJ010000011">
    <property type="protein sequence ID" value="GAA4610064.1"/>
    <property type="molecule type" value="Genomic_DNA"/>
</dbReference>
<gene>
    <name evidence="1" type="ORF">GCM10023195_41040</name>
</gene>
<evidence type="ECO:0008006" key="3">
    <source>
        <dbReference type="Google" id="ProtNLM"/>
    </source>
</evidence>
<evidence type="ECO:0000313" key="1">
    <source>
        <dbReference type="EMBL" id="GAA4610064.1"/>
    </source>
</evidence>
<accession>A0ABP8TJV4</accession>
<name>A0ABP8TJV4_9ACTN</name>
<evidence type="ECO:0000313" key="2">
    <source>
        <dbReference type="Proteomes" id="UP001500212"/>
    </source>
</evidence>